<feature type="domain" description="R3H" evidence="5">
    <location>
        <begin position="343"/>
        <end position="407"/>
    </location>
</feature>
<gene>
    <name evidence="8" type="primary">LOC106741070</name>
</gene>
<dbReference type="SUPFAM" id="SSF82708">
    <property type="entry name" value="R3H domain"/>
    <property type="match status" value="1"/>
</dbReference>
<dbReference type="PROSITE" id="PS50137">
    <property type="entry name" value="DS_RBD"/>
    <property type="match status" value="1"/>
</dbReference>
<dbReference type="InterPro" id="IPR036867">
    <property type="entry name" value="R3H_dom_sf"/>
</dbReference>
<feature type="domain" description="G-patch" evidence="4">
    <location>
        <begin position="288"/>
        <end position="333"/>
    </location>
</feature>
<evidence type="ECO:0000256" key="1">
    <source>
        <dbReference type="PROSITE-ProRule" id="PRU00266"/>
    </source>
</evidence>
<organism evidence="7 8">
    <name type="scientific">Dinoponera quadriceps</name>
    <name type="common">South American ant</name>
    <dbReference type="NCBI Taxonomy" id="609295"/>
    <lineage>
        <taxon>Eukaryota</taxon>
        <taxon>Metazoa</taxon>
        <taxon>Ecdysozoa</taxon>
        <taxon>Arthropoda</taxon>
        <taxon>Hexapoda</taxon>
        <taxon>Insecta</taxon>
        <taxon>Pterygota</taxon>
        <taxon>Neoptera</taxon>
        <taxon>Endopterygota</taxon>
        <taxon>Hymenoptera</taxon>
        <taxon>Apocrita</taxon>
        <taxon>Aculeata</taxon>
        <taxon>Formicoidea</taxon>
        <taxon>Formicidae</taxon>
        <taxon>Ponerinae</taxon>
        <taxon>Ponerini</taxon>
        <taxon>Dinoponera</taxon>
    </lineage>
</organism>
<evidence type="ECO:0000313" key="8">
    <source>
        <dbReference type="RefSeq" id="XP_014468163.1"/>
    </source>
</evidence>
<dbReference type="Pfam" id="PF01585">
    <property type="entry name" value="G-patch"/>
    <property type="match status" value="1"/>
</dbReference>
<dbReference type="PANTHER" id="PTHR48430:SF1">
    <property type="entry name" value="PARTNER OF XRN-2 PROTEIN 1"/>
    <property type="match status" value="1"/>
</dbReference>
<dbReference type="SMART" id="SM00443">
    <property type="entry name" value="G_patch"/>
    <property type="match status" value="1"/>
</dbReference>
<name>A0A6P3WQ42_DINQU</name>
<evidence type="ECO:0000259" key="5">
    <source>
        <dbReference type="PROSITE" id="PS51061"/>
    </source>
</evidence>
<proteinExistence type="predicted"/>
<dbReference type="GO" id="GO:0003723">
    <property type="term" value="F:RNA binding"/>
    <property type="evidence" value="ECO:0007669"/>
    <property type="project" value="UniProtKB-UniRule"/>
</dbReference>
<evidence type="ECO:0000259" key="4">
    <source>
        <dbReference type="PROSITE" id="PS50174"/>
    </source>
</evidence>
<dbReference type="SUPFAM" id="SSF54768">
    <property type="entry name" value="dsRNA-binding domain-like"/>
    <property type="match status" value="1"/>
</dbReference>
<dbReference type="PANTHER" id="PTHR48430">
    <property type="entry name" value="PARTNER OF XRN-2 PROTEIN 1"/>
    <property type="match status" value="1"/>
</dbReference>
<dbReference type="InterPro" id="IPR014720">
    <property type="entry name" value="dsRBD_dom"/>
</dbReference>
<reference evidence="8" key="1">
    <citation type="submission" date="2025-08" db="UniProtKB">
        <authorList>
            <consortium name="RefSeq"/>
        </authorList>
    </citation>
    <scope>IDENTIFICATION</scope>
</reference>
<dbReference type="PROSITE" id="PS51827">
    <property type="entry name" value="XTBD"/>
    <property type="match status" value="1"/>
</dbReference>
<dbReference type="InterPro" id="IPR021859">
    <property type="entry name" value="XTBD"/>
</dbReference>
<feature type="domain" description="DRBM" evidence="3">
    <location>
        <begin position="213"/>
        <end position="252"/>
    </location>
</feature>
<dbReference type="OrthoDB" id="2359216at2759"/>
<protein>
    <submittedName>
        <fullName evidence="8">NF-kappa-B-repressing factor-like</fullName>
    </submittedName>
</protein>
<dbReference type="GeneID" id="106741070"/>
<dbReference type="PROSITE" id="PS50174">
    <property type="entry name" value="G_PATCH"/>
    <property type="match status" value="1"/>
</dbReference>
<dbReference type="Proteomes" id="UP000515204">
    <property type="component" value="Unplaced"/>
</dbReference>
<feature type="domain" description="XRN2-binding (XTBD)" evidence="6">
    <location>
        <begin position="17"/>
        <end position="101"/>
    </location>
</feature>
<dbReference type="AlphaFoldDB" id="A0A6P3WQ42"/>
<dbReference type="Gene3D" id="3.30.1370.50">
    <property type="entry name" value="R3H-like domain"/>
    <property type="match status" value="1"/>
</dbReference>
<dbReference type="GO" id="GO:0010468">
    <property type="term" value="P:regulation of gene expression"/>
    <property type="evidence" value="ECO:0007669"/>
    <property type="project" value="UniProtKB-ARBA"/>
</dbReference>
<keyword evidence="7" id="KW-1185">Reference proteome</keyword>
<dbReference type="SMART" id="SM00393">
    <property type="entry name" value="R3H"/>
    <property type="match status" value="1"/>
</dbReference>
<evidence type="ECO:0000259" key="3">
    <source>
        <dbReference type="PROSITE" id="PS50137"/>
    </source>
</evidence>
<evidence type="ECO:0000259" key="6">
    <source>
        <dbReference type="PROSITE" id="PS51827"/>
    </source>
</evidence>
<dbReference type="InterPro" id="IPR000467">
    <property type="entry name" value="G_patch_dom"/>
</dbReference>
<feature type="region of interest" description="Disordered" evidence="2">
    <location>
        <begin position="139"/>
        <end position="169"/>
    </location>
</feature>
<sequence length="433" mass="48880">MKSNTCVKMSINHDWDVEKHKTEHECDEHWELRRKFLLAHKKRFSEDELVCLAQVFCNVELLGCRYPKETMDLVAELSEEIAAEYREKQKTKLQRTFVKASEAASSKVKGYTAQTSPVTEKPIETVSNTTNVKLESETKMTKATRNKRKKEVSQCRGNTSDTESLPEKKFKNTDLPYGDIVLVEKSDDIPQSILSYSVNISGNHLEWKCTQKDQSYDCTVYINSTPVACASGSGRKNAKKKVAVIALDELRKHYYTIKIKENLSAQRNVKNVNVTTIEKTKLQDNIPDDNVGKKLLKLMGWSGGGLGKSQQGIKEPVMLKQQLSRKGLGLKSSTSTSKPALLRELKAKCKEAFKELLMGDTENDIVFSTDFTNDERAMIHQVARSMGLKSRSYGPSDQRRLVISRKIDIRSLVEELKGLGGITEKYELIGPTT</sequence>
<dbReference type="Pfam" id="PF11952">
    <property type="entry name" value="XTBD"/>
    <property type="match status" value="1"/>
</dbReference>
<evidence type="ECO:0000313" key="7">
    <source>
        <dbReference type="Proteomes" id="UP000515204"/>
    </source>
</evidence>
<dbReference type="Pfam" id="PF01424">
    <property type="entry name" value="R3H"/>
    <property type="match status" value="1"/>
</dbReference>
<evidence type="ECO:0000256" key="2">
    <source>
        <dbReference type="SAM" id="MobiDB-lite"/>
    </source>
</evidence>
<dbReference type="PROSITE" id="PS51061">
    <property type="entry name" value="R3H"/>
    <property type="match status" value="1"/>
</dbReference>
<dbReference type="KEGG" id="dqu:106741070"/>
<dbReference type="RefSeq" id="XP_014468163.1">
    <property type="nucleotide sequence ID" value="XM_014612677.1"/>
</dbReference>
<keyword evidence="1" id="KW-0694">RNA-binding</keyword>
<dbReference type="InterPro" id="IPR001374">
    <property type="entry name" value="R3H_dom"/>
</dbReference>
<accession>A0A6P3WQ42</accession>